<organism evidence="1">
    <name type="scientific">Brachypodium distachyon</name>
    <name type="common">Purple false brome</name>
    <name type="synonym">Trachynia distachya</name>
    <dbReference type="NCBI Taxonomy" id="15368"/>
    <lineage>
        <taxon>Eukaryota</taxon>
        <taxon>Viridiplantae</taxon>
        <taxon>Streptophyta</taxon>
        <taxon>Embryophyta</taxon>
        <taxon>Tracheophyta</taxon>
        <taxon>Spermatophyta</taxon>
        <taxon>Magnoliopsida</taxon>
        <taxon>Liliopsida</taxon>
        <taxon>Poales</taxon>
        <taxon>Poaceae</taxon>
        <taxon>BOP clade</taxon>
        <taxon>Pooideae</taxon>
        <taxon>Stipodae</taxon>
        <taxon>Brachypodieae</taxon>
        <taxon>Brachypodium</taxon>
    </lineage>
</organism>
<gene>
    <name evidence="1" type="ORF">BRADI_1g59887v3</name>
</gene>
<evidence type="ECO:0000313" key="2">
    <source>
        <dbReference type="EnsemblPlants" id="PNT77241"/>
    </source>
</evidence>
<sequence>MAEWIEVGTIIYLARSRRLMRRAYRWRSEKRKTGSHKHRRPSDPRRRYAAWNEGGVGGYCLRADCIKLELGNISPGGHRRTGRGTKSPPLLLSFYFDHMLASYPSAHDYASLSMISCSRHLCLTSSPVRKGTGINLPNVRCFTFNFVQLKFFCVASDS</sequence>
<reference evidence="1 2" key="1">
    <citation type="journal article" date="2010" name="Nature">
        <title>Genome sequencing and analysis of the model grass Brachypodium distachyon.</title>
        <authorList>
            <consortium name="International Brachypodium Initiative"/>
        </authorList>
    </citation>
    <scope>NUCLEOTIDE SEQUENCE [LARGE SCALE GENOMIC DNA]</scope>
    <source>
        <strain evidence="1 2">Bd21</strain>
    </source>
</reference>
<evidence type="ECO:0000313" key="1">
    <source>
        <dbReference type="EMBL" id="PNT77241.1"/>
    </source>
</evidence>
<dbReference type="InParanoid" id="A0A2K2DSI4"/>
<keyword evidence="3" id="KW-1185">Reference proteome</keyword>
<reference evidence="2" key="3">
    <citation type="submission" date="2018-08" db="UniProtKB">
        <authorList>
            <consortium name="EnsemblPlants"/>
        </authorList>
    </citation>
    <scope>IDENTIFICATION</scope>
    <source>
        <strain evidence="2">cv. Bd21</strain>
    </source>
</reference>
<dbReference type="EMBL" id="CM000880">
    <property type="protein sequence ID" value="PNT77241.1"/>
    <property type="molecule type" value="Genomic_DNA"/>
</dbReference>
<dbReference type="EnsemblPlants" id="PNT77241">
    <property type="protein sequence ID" value="PNT77241"/>
    <property type="gene ID" value="BRADI_1g59887v3"/>
</dbReference>
<dbReference type="Gramene" id="PNT77241">
    <property type="protein sequence ID" value="PNT77241"/>
    <property type="gene ID" value="BRADI_1g59887v3"/>
</dbReference>
<reference evidence="1" key="2">
    <citation type="submission" date="2017-06" db="EMBL/GenBank/DDBJ databases">
        <title>WGS assembly of Brachypodium distachyon.</title>
        <authorList>
            <consortium name="The International Brachypodium Initiative"/>
            <person name="Lucas S."/>
            <person name="Harmon-Smith M."/>
            <person name="Lail K."/>
            <person name="Tice H."/>
            <person name="Grimwood J."/>
            <person name="Bruce D."/>
            <person name="Barry K."/>
            <person name="Shu S."/>
            <person name="Lindquist E."/>
            <person name="Wang M."/>
            <person name="Pitluck S."/>
            <person name="Vogel J.P."/>
            <person name="Garvin D.F."/>
            <person name="Mockler T.C."/>
            <person name="Schmutz J."/>
            <person name="Rokhsar D."/>
            <person name="Bevan M.W."/>
        </authorList>
    </citation>
    <scope>NUCLEOTIDE SEQUENCE</scope>
    <source>
        <strain evidence="1">Bd21</strain>
    </source>
</reference>
<evidence type="ECO:0000313" key="3">
    <source>
        <dbReference type="Proteomes" id="UP000008810"/>
    </source>
</evidence>
<accession>A0A2K2DSI4</accession>
<protein>
    <submittedName>
        <fullName evidence="1 2">Uncharacterized protein</fullName>
    </submittedName>
</protein>
<dbReference type="Proteomes" id="UP000008810">
    <property type="component" value="Chromosome 1"/>
</dbReference>
<dbReference type="AlphaFoldDB" id="A0A2K2DSI4"/>
<proteinExistence type="predicted"/>
<name>A0A2K2DSI4_BRADI</name>